<dbReference type="Proteomes" id="UP001295794">
    <property type="component" value="Unassembled WGS sequence"/>
</dbReference>
<sequence length="328" mass="36416">MLTRDKSAFEAMFSLGSCTRSTDALAELHADPGPVEGQSDERPIHVQGDTAEEFASLLWALYALPHEIKIAMSIPANETHFINLTRMAHKYQFRTTELWALTTLIHFHATASPNSLVSVENLVRITELSTLCDSKELLDAATAQWKKLLIGGKALAAAINVAEQLDLRSLLGLAYYYMMLKGRDYWDADAQLTARQRIRLLSGHYNLVRASEDLPDSPPQINHDLQCMGKGQCKAAFAALWKFILTSNGGEPGLSGQVLPRMQSCDLIGKLMLGESILQTMIEGSIPPVDLSEWGWMHKKCKQNALAAMKDKVKDTQTRLADWFSDVV</sequence>
<name>A0AAD2K2P6_9AGAR</name>
<evidence type="ECO:0008006" key="3">
    <source>
        <dbReference type="Google" id="ProtNLM"/>
    </source>
</evidence>
<dbReference type="InterPro" id="IPR011333">
    <property type="entry name" value="SKP1/BTB/POZ_sf"/>
</dbReference>
<dbReference type="AlphaFoldDB" id="A0AAD2K2P6"/>
<protein>
    <recommendedName>
        <fullName evidence="3">BTB domain-containing protein</fullName>
    </recommendedName>
</protein>
<evidence type="ECO:0000313" key="2">
    <source>
        <dbReference type="Proteomes" id="UP001295794"/>
    </source>
</evidence>
<proteinExistence type="predicted"/>
<keyword evidence="2" id="KW-1185">Reference proteome</keyword>
<dbReference type="Gene3D" id="3.30.710.10">
    <property type="entry name" value="Potassium Channel Kv1.1, Chain A"/>
    <property type="match status" value="1"/>
</dbReference>
<organism evidence="1 2">
    <name type="scientific">Mycena citricolor</name>
    <dbReference type="NCBI Taxonomy" id="2018698"/>
    <lineage>
        <taxon>Eukaryota</taxon>
        <taxon>Fungi</taxon>
        <taxon>Dikarya</taxon>
        <taxon>Basidiomycota</taxon>
        <taxon>Agaricomycotina</taxon>
        <taxon>Agaricomycetes</taxon>
        <taxon>Agaricomycetidae</taxon>
        <taxon>Agaricales</taxon>
        <taxon>Marasmiineae</taxon>
        <taxon>Mycenaceae</taxon>
        <taxon>Mycena</taxon>
    </lineage>
</organism>
<evidence type="ECO:0000313" key="1">
    <source>
        <dbReference type="EMBL" id="CAK5275679.1"/>
    </source>
</evidence>
<comment type="caution">
    <text evidence="1">The sequence shown here is derived from an EMBL/GenBank/DDBJ whole genome shotgun (WGS) entry which is preliminary data.</text>
</comment>
<dbReference type="EMBL" id="CAVNYO010000405">
    <property type="protein sequence ID" value="CAK5275679.1"/>
    <property type="molecule type" value="Genomic_DNA"/>
</dbReference>
<gene>
    <name evidence="1" type="ORF">MYCIT1_LOCUS23579</name>
</gene>
<accession>A0AAD2K2P6</accession>
<reference evidence="1" key="1">
    <citation type="submission" date="2023-11" db="EMBL/GenBank/DDBJ databases">
        <authorList>
            <person name="De Vega J J."/>
            <person name="De Vega J J."/>
        </authorList>
    </citation>
    <scope>NUCLEOTIDE SEQUENCE</scope>
</reference>